<dbReference type="InterPro" id="IPR011660">
    <property type="entry name" value="VapB-like"/>
</dbReference>
<dbReference type="RefSeq" id="WP_137814167.1">
    <property type="nucleotide sequence ID" value="NZ_BJFL01000011.1"/>
</dbReference>
<sequence>MALNIKDPETERLAAEVARLTGQTKTGAIRTALRKEHDQLVARENVEQRLARFRRFLQEEVWSQIPADQLGKRLSKEEEERILGFGPDGV</sequence>
<name>A0A4D4J8T5_9PSEU</name>
<reference evidence="3" key="1">
    <citation type="submission" date="2019-04" db="EMBL/GenBank/DDBJ databases">
        <title>Draft genome sequence of Pseudonocardiaceae bacterium SL3-2-4.</title>
        <authorList>
            <person name="Ningsih F."/>
            <person name="Yokota A."/>
            <person name="Sakai Y."/>
            <person name="Nanatani K."/>
            <person name="Yabe S."/>
            <person name="Oetari A."/>
            <person name="Sjamsuridzal W."/>
        </authorList>
    </citation>
    <scope>NUCLEOTIDE SEQUENCE [LARGE SCALE GENOMIC DNA]</scope>
    <source>
        <strain evidence="3">SL3-2-4</strain>
    </source>
</reference>
<comment type="caution">
    <text evidence="2">The sequence shown here is derived from an EMBL/GenBank/DDBJ whole genome shotgun (WGS) entry which is preliminary data.</text>
</comment>
<keyword evidence="3" id="KW-1185">Reference proteome</keyword>
<evidence type="ECO:0008006" key="4">
    <source>
        <dbReference type="Google" id="ProtNLM"/>
    </source>
</evidence>
<dbReference type="AlphaFoldDB" id="A0A4D4J8T5"/>
<dbReference type="Pfam" id="PF07704">
    <property type="entry name" value="PSK_trans_fac"/>
    <property type="match status" value="1"/>
</dbReference>
<keyword evidence="1" id="KW-1277">Toxin-antitoxin system</keyword>
<evidence type="ECO:0000256" key="1">
    <source>
        <dbReference type="ARBA" id="ARBA00022649"/>
    </source>
</evidence>
<gene>
    <name evidence="2" type="ORF">GTS_27110</name>
</gene>
<protein>
    <recommendedName>
        <fullName evidence="4">Protein transcription factor</fullName>
    </recommendedName>
</protein>
<evidence type="ECO:0000313" key="3">
    <source>
        <dbReference type="Proteomes" id="UP000298860"/>
    </source>
</evidence>
<dbReference type="Proteomes" id="UP000298860">
    <property type="component" value="Unassembled WGS sequence"/>
</dbReference>
<proteinExistence type="predicted"/>
<accession>A0A4D4J8T5</accession>
<evidence type="ECO:0000313" key="2">
    <source>
        <dbReference type="EMBL" id="GDY31078.1"/>
    </source>
</evidence>
<dbReference type="OrthoDB" id="27145at2"/>
<organism evidence="2 3">
    <name type="scientific">Gandjariella thermophila</name>
    <dbReference type="NCBI Taxonomy" id="1931992"/>
    <lineage>
        <taxon>Bacteria</taxon>
        <taxon>Bacillati</taxon>
        <taxon>Actinomycetota</taxon>
        <taxon>Actinomycetes</taxon>
        <taxon>Pseudonocardiales</taxon>
        <taxon>Pseudonocardiaceae</taxon>
        <taxon>Gandjariella</taxon>
    </lineage>
</organism>
<dbReference type="EMBL" id="BJFL01000011">
    <property type="protein sequence ID" value="GDY31078.1"/>
    <property type="molecule type" value="Genomic_DNA"/>
</dbReference>